<dbReference type="GeneID" id="73382421"/>
<dbReference type="InterPro" id="IPR056196">
    <property type="entry name" value="Mmc1_C"/>
</dbReference>
<dbReference type="Pfam" id="PF23868">
    <property type="entry name" value="Mmc1_C"/>
    <property type="match status" value="1"/>
</dbReference>
<dbReference type="PANTHER" id="PTHR38644:SF1">
    <property type="entry name" value="EXPRESSED PROTEIN"/>
    <property type="match status" value="1"/>
</dbReference>
<reference evidence="2" key="1">
    <citation type="journal article" date="2022" name="DNA Res.">
        <title>Genome analysis of five recently described species of the CUG-Ser clade uncovers Candida theae as a new hybrid lineage with pathogenic potential in the Candida parapsilosis species complex.</title>
        <authorList>
            <person name="Mixao V."/>
            <person name="Del Olmo V."/>
            <person name="Hegedusova E."/>
            <person name="Saus E."/>
            <person name="Pryszcz L."/>
            <person name="Cillingova A."/>
            <person name="Nosek J."/>
            <person name="Gabaldon T."/>
        </authorList>
    </citation>
    <scope>NUCLEOTIDE SEQUENCE</scope>
    <source>
        <strain evidence="2">CBS 10844</strain>
    </source>
</reference>
<name>A0AAI9SSL3_9ASCO</name>
<dbReference type="RefSeq" id="XP_049178149.1">
    <property type="nucleotide sequence ID" value="XM_049326285.1"/>
</dbReference>
<dbReference type="Proteomes" id="UP001202479">
    <property type="component" value="Unassembled WGS sequence"/>
</dbReference>
<organism evidence="2 3">
    <name type="scientific">Candida oxycetoniae</name>
    <dbReference type="NCBI Taxonomy" id="497107"/>
    <lineage>
        <taxon>Eukaryota</taxon>
        <taxon>Fungi</taxon>
        <taxon>Dikarya</taxon>
        <taxon>Ascomycota</taxon>
        <taxon>Saccharomycotina</taxon>
        <taxon>Pichiomycetes</taxon>
        <taxon>Debaryomycetaceae</taxon>
        <taxon>Candida/Lodderomyces clade</taxon>
        <taxon>Candida</taxon>
    </lineage>
</organism>
<evidence type="ECO:0000259" key="1">
    <source>
        <dbReference type="Pfam" id="PF23868"/>
    </source>
</evidence>
<accession>A0AAI9SSL3</accession>
<keyword evidence="3" id="KW-1185">Reference proteome</keyword>
<evidence type="ECO:0000313" key="2">
    <source>
        <dbReference type="EMBL" id="KAI3402400.2"/>
    </source>
</evidence>
<evidence type="ECO:0000313" key="3">
    <source>
        <dbReference type="Proteomes" id="UP001202479"/>
    </source>
</evidence>
<sequence>MFICHLYRCGRSIGRVRILQPHPAHFIQCLNLSSKSKEENNNTTENTTLVYNLNNYQSSIPQDLLINKQIETLKKLLNEKYHRQTLKVGILYKTKAVRHCSKIVEILLADPLASNSNSWFEKVVNRHGNGHFTYNNEAVEILDSDNQFKIPSPVLSGIRRTVYDSDGRGNNANAPQNDLILEELDSELDLNTKSLDDFTFLLYVTNQFESSTSNLPLSLQNKLLLQIIDNVEYTPSSTSSSPLALDTKIHTHVVKINSQMAYEGIRAFIEKDVEATDVLIDNLIHSNVYQLFKFVDFYSSSHNICQWYLDNIVNEIRSKLTKSSADSARETQLIQEEIPRFVQLVNTELQYKFEPATTKFIHNNLSWWKLYYKNDNVEYDLKDFFNEHFMDESIETYNFLRGRILSTTDENVYNPLLEFKNDVINKRISDEIQPMVYSIISKAFVYYQLPISIISAFAYQFFEFSANASIALLGLGWVVGFNYVSRNWLSFMDKWLSELVEQLRVCLGAKCIDNGLLKETKLQIRNNEILNETRRNLLQGIEKYKNGVN</sequence>
<feature type="domain" description="Mmc1 C-terminal" evidence="1">
    <location>
        <begin position="335"/>
        <end position="504"/>
    </location>
</feature>
<dbReference type="PANTHER" id="PTHR38644">
    <property type="entry name" value="EXPRESSED PROTEIN"/>
    <property type="match status" value="1"/>
</dbReference>
<protein>
    <recommendedName>
        <fullName evidence="1">Mmc1 C-terminal domain-containing protein</fullName>
    </recommendedName>
</protein>
<dbReference type="EMBL" id="JAHUZD010000149">
    <property type="protein sequence ID" value="KAI3402400.2"/>
    <property type="molecule type" value="Genomic_DNA"/>
</dbReference>
<gene>
    <name evidence="2" type="ORF">KGF56_004808</name>
</gene>
<proteinExistence type="predicted"/>
<comment type="caution">
    <text evidence="2">The sequence shown here is derived from an EMBL/GenBank/DDBJ whole genome shotgun (WGS) entry which is preliminary data.</text>
</comment>
<dbReference type="AlphaFoldDB" id="A0AAI9SSL3"/>